<feature type="compositionally biased region" description="Acidic residues" evidence="1">
    <location>
        <begin position="220"/>
        <end position="248"/>
    </location>
</feature>
<reference evidence="2 3" key="1">
    <citation type="submission" date="2018-06" db="EMBL/GenBank/DDBJ databases">
        <authorList>
            <consortium name="Pathogen Informatics"/>
            <person name="Doyle S."/>
        </authorList>
    </citation>
    <scope>NUCLEOTIDE SEQUENCE [LARGE SCALE GENOMIC DNA]</scope>
    <source>
        <strain evidence="2 3">NCTC10899</strain>
    </source>
</reference>
<dbReference type="Gene3D" id="1.10.10.60">
    <property type="entry name" value="Homeodomain-like"/>
    <property type="match status" value="1"/>
</dbReference>
<dbReference type="EMBL" id="UGUU01000002">
    <property type="protein sequence ID" value="SUE95786.1"/>
    <property type="molecule type" value="Genomic_DNA"/>
</dbReference>
<evidence type="ECO:0000256" key="1">
    <source>
        <dbReference type="SAM" id="MobiDB-lite"/>
    </source>
</evidence>
<dbReference type="RefSeq" id="WP_147285428.1">
    <property type="nucleotide sequence ID" value="NZ_UGUU01000002.1"/>
</dbReference>
<protein>
    <submittedName>
        <fullName evidence="2">Uncharacterized protein</fullName>
    </submittedName>
</protein>
<proteinExistence type="predicted"/>
<organism evidence="2 3">
    <name type="scientific">Ectopseudomonas mendocina</name>
    <name type="common">Pseudomonas mendocina</name>
    <dbReference type="NCBI Taxonomy" id="300"/>
    <lineage>
        <taxon>Bacteria</taxon>
        <taxon>Pseudomonadati</taxon>
        <taxon>Pseudomonadota</taxon>
        <taxon>Gammaproteobacteria</taxon>
        <taxon>Pseudomonadales</taxon>
        <taxon>Pseudomonadaceae</taxon>
        <taxon>Ectopseudomonas</taxon>
    </lineage>
</organism>
<feature type="region of interest" description="Disordered" evidence="1">
    <location>
        <begin position="205"/>
        <end position="248"/>
    </location>
</feature>
<evidence type="ECO:0000313" key="2">
    <source>
        <dbReference type="EMBL" id="SUE95786.1"/>
    </source>
</evidence>
<accession>A0A379PN38</accession>
<feature type="compositionally biased region" description="Basic and acidic residues" evidence="1">
    <location>
        <begin position="205"/>
        <end position="214"/>
    </location>
</feature>
<evidence type="ECO:0000313" key="3">
    <source>
        <dbReference type="Proteomes" id="UP000254260"/>
    </source>
</evidence>
<dbReference type="Proteomes" id="UP000254260">
    <property type="component" value="Unassembled WGS sequence"/>
</dbReference>
<gene>
    <name evidence="2" type="ORF">NCTC10899_05027</name>
</gene>
<dbReference type="AlphaFoldDB" id="A0A379PN38"/>
<sequence>MVAGYTDLTSVFGGRCPPVFSMTEVATPAAEDKTEPQALSKRLTPREYATAKSMWQSGDYSLAEISEKVGVSVTALSRRFKKDGIKRGSFADKTAAAVQKSIERTAAAQAEELASYAHDLKMNALKAIDLFNRKAYADVAKAIKDGTPVGERLTDLKALSEASKIISQNYQTGATILGLDREIEEAEELSELRIKIMTEEDVKELRDKQRREAAEAAGELLDDEEGLTEEELAELDEIVVEGDDELES</sequence>
<name>A0A379PN38_ECTME</name>